<evidence type="ECO:0000313" key="3">
    <source>
        <dbReference type="Proteomes" id="UP001596044"/>
    </source>
</evidence>
<sequence length="88" mass="9842">MMQAISDKLFMGSLILLMISVVISGVGFQFMNWRTQAPEDQNGETKGNSARKKAVIDAQDKSLKRVFRSYLLWIAVAGMLISIVLSYL</sequence>
<keyword evidence="1" id="KW-1133">Transmembrane helix</keyword>
<feature type="transmembrane region" description="Helical" evidence="1">
    <location>
        <begin position="70"/>
        <end position="87"/>
    </location>
</feature>
<keyword evidence="3" id="KW-1185">Reference proteome</keyword>
<name>A0ABW0KG01_9BACL</name>
<dbReference type="Proteomes" id="UP001596044">
    <property type="component" value="Unassembled WGS sequence"/>
</dbReference>
<protein>
    <recommendedName>
        <fullName evidence="4">DUF3899 domain-containing protein</fullName>
    </recommendedName>
</protein>
<organism evidence="2 3">
    <name type="scientific">Paenibacillus aestuarii</name>
    <dbReference type="NCBI Taxonomy" id="516965"/>
    <lineage>
        <taxon>Bacteria</taxon>
        <taxon>Bacillati</taxon>
        <taxon>Bacillota</taxon>
        <taxon>Bacilli</taxon>
        <taxon>Bacillales</taxon>
        <taxon>Paenibacillaceae</taxon>
        <taxon>Paenibacillus</taxon>
    </lineage>
</organism>
<proteinExistence type="predicted"/>
<reference evidence="3" key="1">
    <citation type="journal article" date="2019" name="Int. J. Syst. Evol. Microbiol.">
        <title>The Global Catalogue of Microorganisms (GCM) 10K type strain sequencing project: providing services to taxonomists for standard genome sequencing and annotation.</title>
        <authorList>
            <consortium name="The Broad Institute Genomics Platform"/>
            <consortium name="The Broad Institute Genome Sequencing Center for Infectious Disease"/>
            <person name="Wu L."/>
            <person name="Ma J."/>
        </authorList>
    </citation>
    <scope>NUCLEOTIDE SEQUENCE [LARGE SCALE GENOMIC DNA]</scope>
    <source>
        <strain evidence="3">KACC 11904</strain>
    </source>
</reference>
<accession>A0ABW0KG01</accession>
<keyword evidence="1" id="KW-0472">Membrane</keyword>
<dbReference type="RefSeq" id="WP_270881054.1">
    <property type="nucleotide sequence ID" value="NZ_JAQFVF010000044.1"/>
</dbReference>
<evidence type="ECO:0000256" key="1">
    <source>
        <dbReference type="SAM" id="Phobius"/>
    </source>
</evidence>
<keyword evidence="1" id="KW-0812">Transmembrane</keyword>
<dbReference type="EMBL" id="JBHSMJ010000040">
    <property type="protein sequence ID" value="MFC5452080.1"/>
    <property type="molecule type" value="Genomic_DNA"/>
</dbReference>
<feature type="transmembrane region" description="Helical" evidence="1">
    <location>
        <begin position="9"/>
        <end position="31"/>
    </location>
</feature>
<gene>
    <name evidence="2" type="ORF">ACFPOG_28130</name>
</gene>
<evidence type="ECO:0000313" key="2">
    <source>
        <dbReference type="EMBL" id="MFC5452080.1"/>
    </source>
</evidence>
<evidence type="ECO:0008006" key="4">
    <source>
        <dbReference type="Google" id="ProtNLM"/>
    </source>
</evidence>
<comment type="caution">
    <text evidence="2">The sequence shown here is derived from an EMBL/GenBank/DDBJ whole genome shotgun (WGS) entry which is preliminary data.</text>
</comment>